<evidence type="ECO:0000256" key="1">
    <source>
        <dbReference type="ARBA" id="ARBA00006432"/>
    </source>
</evidence>
<evidence type="ECO:0000256" key="6">
    <source>
        <dbReference type="SAM" id="Phobius"/>
    </source>
</evidence>
<feature type="transmembrane region" description="Helical" evidence="6">
    <location>
        <begin position="306"/>
        <end position="324"/>
    </location>
</feature>
<evidence type="ECO:0000313" key="8">
    <source>
        <dbReference type="EMBL" id="CAA6828574.1"/>
    </source>
</evidence>
<dbReference type="EMBL" id="CACVAY010000149">
    <property type="protein sequence ID" value="CAA6828574.1"/>
    <property type="molecule type" value="Genomic_DNA"/>
</dbReference>
<dbReference type="InterPro" id="IPR045851">
    <property type="entry name" value="AMP-bd_C_sf"/>
</dbReference>
<dbReference type="AlphaFoldDB" id="A0A6S6UFT4"/>
<feature type="transmembrane region" description="Helical" evidence="6">
    <location>
        <begin position="5"/>
        <end position="24"/>
    </location>
</feature>
<dbReference type="Pfam" id="PF07690">
    <property type="entry name" value="MFS_1"/>
    <property type="match status" value="1"/>
</dbReference>
<dbReference type="PANTHER" id="PTHR24096:SF149">
    <property type="entry name" value="AMP-BINDING DOMAIN-CONTAINING PROTEIN-RELATED"/>
    <property type="match status" value="1"/>
</dbReference>
<accession>A0A6S6UFT4</accession>
<feature type="transmembrane region" description="Helical" evidence="6">
    <location>
        <begin position="330"/>
        <end position="352"/>
    </location>
</feature>
<feature type="transmembrane region" description="Helical" evidence="6">
    <location>
        <begin position="78"/>
        <end position="96"/>
    </location>
</feature>
<dbReference type="InterPro" id="IPR042099">
    <property type="entry name" value="ANL_N_sf"/>
</dbReference>
<organism evidence="8">
    <name type="scientific">uncultured Thiotrichaceae bacterium</name>
    <dbReference type="NCBI Taxonomy" id="298394"/>
    <lineage>
        <taxon>Bacteria</taxon>
        <taxon>Pseudomonadati</taxon>
        <taxon>Pseudomonadota</taxon>
        <taxon>Gammaproteobacteria</taxon>
        <taxon>Thiotrichales</taxon>
        <taxon>Thiotrichaceae</taxon>
        <taxon>environmental samples</taxon>
    </lineage>
</organism>
<dbReference type="SUPFAM" id="SSF69593">
    <property type="entry name" value="Glycerol-3-phosphate (1)-acyltransferase"/>
    <property type="match status" value="1"/>
</dbReference>
<dbReference type="Gene3D" id="3.30.300.30">
    <property type="match status" value="1"/>
</dbReference>
<keyword evidence="4 6" id="KW-1133">Transmembrane helix</keyword>
<feature type="transmembrane region" description="Helical" evidence="6">
    <location>
        <begin position="182"/>
        <end position="201"/>
    </location>
</feature>
<feature type="transmembrane region" description="Helical" evidence="6">
    <location>
        <begin position="393"/>
        <end position="413"/>
    </location>
</feature>
<dbReference type="Pfam" id="PF00501">
    <property type="entry name" value="AMP-binding"/>
    <property type="match status" value="1"/>
</dbReference>
<evidence type="ECO:0000256" key="5">
    <source>
        <dbReference type="ARBA" id="ARBA00023136"/>
    </source>
</evidence>
<dbReference type="PANTHER" id="PTHR24096">
    <property type="entry name" value="LONG-CHAIN-FATTY-ACID--COA LIGASE"/>
    <property type="match status" value="1"/>
</dbReference>
<dbReference type="InterPro" id="IPR020845">
    <property type="entry name" value="AMP-binding_CS"/>
</dbReference>
<comment type="similarity">
    <text evidence="1">Belongs to the ATP-dependent AMP-binding enzyme family.</text>
</comment>
<dbReference type="Gene3D" id="3.40.50.12780">
    <property type="entry name" value="N-terminal domain of ligase-like"/>
    <property type="match status" value="1"/>
</dbReference>
<dbReference type="CDD" id="cd06173">
    <property type="entry name" value="MFS_MefA_like"/>
    <property type="match status" value="1"/>
</dbReference>
<dbReference type="NCBIfam" id="NF006386">
    <property type="entry name" value="PRK08633.1"/>
    <property type="match status" value="1"/>
</dbReference>
<proteinExistence type="inferred from homology"/>
<dbReference type="GO" id="GO:0016746">
    <property type="term" value="F:acyltransferase activity"/>
    <property type="evidence" value="ECO:0007669"/>
    <property type="project" value="UniProtKB-KW"/>
</dbReference>
<dbReference type="InterPro" id="IPR036259">
    <property type="entry name" value="MFS_trans_sf"/>
</dbReference>
<keyword evidence="8" id="KW-0808">Transferase</keyword>
<dbReference type="SMART" id="SM00563">
    <property type="entry name" value="PlsC"/>
    <property type="match status" value="1"/>
</dbReference>
<evidence type="ECO:0000256" key="4">
    <source>
        <dbReference type="ARBA" id="ARBA00022989"/>
    </source>
</evidence>
<dbReference type="GO" id="GO:0022857">
    <property type="term" value="F:transmembrane transporter activity"/>
    <property type="evidence" value="ECO:0007669"/>
    <property type="project" value="InterPro"/>
</dbReference>
<dbReference type="EC" id="6.2.1.20" evidence="8"/>
<name>A0A6S6UFT4_9GAMM</name>
<evidence type="ECO:0000259" key="7">
    <source>
        <dbReference type="SMART" id="SM00563"/>
    </source>
</evidence>
<dbReference type="CDD" id="cd07989">
    <property type="entry name" value="LPLAT_AGPAT-like"/>
    <property type="match status" value="1"/>
</dbReference>
<reference evidence="8" key="1">
    <citation type="submission" date="2020-01" db="EMBL/GenBank/DDBJ databases">
        <authorList>
            <person name="Meier V. D."/>
            <person name="Meier V D."/>
        </authorList>
    </citation>
    <scope>NUCLEOTIDE SEQUENCE</scope>
    <source>
        <strain evidence="8">HLG_WM_MAG_07</strain>
    </source>
</reference>
<keyword evidence="3 6" id="KW-0812">Transmembrane</keyword>
<keyword evidence="5 6" id="KW-0472">Membrane</keyword>
<dbReference type="Gene3D" id="1.20.1250.20">
    <property type="entry name" value="MFS general substrate transporter like domains"/>
    <property type="match status" value="1"/>
</dbReference>
<dbReference type="GO" id="GO:0008922">
    <property type="term" value="F:long-chain fatty acid [acyl-carrier-protein] ligase activity"/>
    <property type="evidence" value="ECO:0007669"/>
    <property type="project" value="UniProtKB-EC"/>
</dbReference>
<keyword evidence="2 8" id="KW-0436">Ligase</keyword>
<feature type="transmembrane region" description="Helical" evidence="6">
    <location>
        <begin position="44"/>
        <end position="66"/>
    </location>
</feature>
<dbReference type="SUPFAM" id="SSF56801">
    <property type="entry name" value="Acetyl-CoA synthetase-like"/>
    <property type="match status" value="1"/>
</dbReference>
<protein>
    <submittedName>
        <fullName evidence="8">2-acylglycerophosphoethanolamine acyltransferase / acyl-acyl carrier protein synthetase (EC)</fullName>
        <ecNumber evidence="8">6.2.1.20</ecNumber>
    </submittedName>
</protein>
<dbReference type="PROSITE" id="PS00455">
    <property type="entry name" value="AMP_BINDING"/>
    <property type="match status" value="1"/>
</dbReference>
<feature type="transmembrane region" description="Helical" evidence="6">
    <location>
        <begin position="364"/>
        <end position="387"/>
    </location>
</feature>
<dbReference type="GO" id="GO:0016405">
    <property type="term" value="F:CoA-ligase activity"/>
    <property type="evidence" value="ECO:0007669"/>
    <property type="project" value="TreeGrafter"/>
</dbReference>
<dbReference type="InterPro" id="IPR002123">
    <property type="entry name" value="Plipid/glycerol_acylTrfase"/>
</dbReference>
<feature type="domain" description="Phospholipid/glycerol acyltransferase" evidence="7">
    <location>
        <begin position="448"/>
        <end position="559"/>
    </location>
</feature>
<evidence type="ECO:0000256" key="3">
    <source>
        <dbReference type="ARBA" id="ARBA00022692"/>
    </source>
</evidence>
<dbReference type="Pfam" id="PF01553">
    <property type="entry name" value="Acyltransferase"/>
    <property type="match status" value="1"/>
</dbReference>
<sequence length="1150" mass="127627">MQNSIYKITGFITFLTVLFLNAFVDLGHKIIIQNTVFKTYDGGQQIALTALVNALILLPFILLFTPSGYLSDKHPKNHIMRISAFAAVLITLLITLSYYQGWFWISFGLTFLLAIQSALYSPAKYGFIRELVGEKHLAEGNGIVQATTMVAILGGTFFFSIFFQQLLPENIENNPTEILHHIAPLGWALVAFSMLELFFAFKVPQKTSTDTSMNFQWNDYVSGRTQRKNLSLVKKNQFIWLSIVGLSVFWAVAQVVIATYPAYAKEHLDITRVDLLQGILACTGIGIMIGAYTAGKISRNHIESGLVPVGAIGLAIAISLITYFDSLVLQAVNFIFLGIMGGFFVVPLNAYMQFHAEKNQLGRVLAAYNFIHHGVMLVFLVITAYLAHNNLDGVYFFYAMTAIVVAGAIYTIYQLPQSLLRFIVSRLFSARYSINVEGFQNIPSSGGALLLGNHISWVDWALVQIATPRTLHFVMERGYYERWYLNWFLKMFGVVPISARSSASSLKVITDLLNDGKAVCLFPEGTISRTGQLSEFKKGYEKAIEDTDAVIIPFYLHGLWGSRWSRSSGFLKENRQSGFKRDIIVAFGEPLPANTKADTLKRRVFDLSVTSWHDYAEKLPPIPVQWLQAAKRMGFRMASTDVTGEPLSNHKFITAVFRFAKLIKKNSPEQNIGLMVPTSTGGAIANMAVMTLGKTIVNLNFTASETALRAAVKKANISTIYTSTKFLKKLEQRGIHVKEIFPDTRLLYLEDLKTQISKANMLGTLLMVMILPTRILRTLFLSSVKPNYTAAILFSSGSEGEPKGIELSHINLSANARQVADTLNTRENDVIMSTLPTFHAFGLLASTLMPLSEGIPIVCHPDPTDVVNIAKGASKFQGTVMFGTSTFLRLYVRNNRVHPLMLKSLRLVIAGAEKLNPDIREAFNLKFKKDVLEGFGATETSPVASVNVPDELDSTFWKTQVGNKVGTVGMPLPGTSFRIVDPTIMEELATGEDGLILIAGPQVMKGYLSDPSKTAEVISEFNQQRWYKTGDKGHLDKDGFLTIVDRYSRFAKLGGEMVSLTGVEEEIRIAMQNPELELVAVNTPDTKKGEKITILIADETPEKHIKQILIDAKMNPLMIPSEFIQVDEIPKLGSGKTDFNTSRKLVLGSI</sequence>
<evidence type="ECO:0000256" key="2">
    <source>
        <dbReference type="ARBA" id="ARBA00022598"/>
    </source>
</evidence>
<feature type="transmembrane region" description="Helical" evidence="6">
    <location>
        <begin position="275"/>
        <end position="294"/>
    </location>
</feature>
<gene>
    <name evidence="8" type="ORF">HELGO_WM9363</name>
</gene>
<feature type="transmembrane region" description="Helical" evidence="6">
    <location>
        <begin position="102"/>
        <end position="121"/>
    </location>
</feature>
<keyword evidence="8" id="KW-0012">Acyltransferase</keyword>
<dbReference type="SUPFAM" id="SSF103473">
    <property type="entry name" value="MFS general substrate transporter"/>
    <property type="match status" value="1"/>
</dbReference>
<dbReference type="InterPro" id="IPR000873">
    <property type="entry name" value="AMP-dep_synth/lig_dom"/>
</dbReference>
<dbReference type="InterPro" id="IPR011701">
    <property type="entry name" value="MFS"/>
</dbReference>
<feature type="transmembrane region" description="Helical" evidence="6">
    <location>
        <begin position="238"/>
        <end position="263"/>
    </location>
</feature>
<feature type="transmembrane region" description="Helical" evidence="6">
    <location>
        <begin position="142"/>
        <end position="162"/>
    </location>
</feature>